<dbReference type="KEGG" id="tva:4774697"/>
<reference evidence="2" key="1">
    <citation type="submission" date="2006-10" db="EMBL/GenBank/DDBJ databases">
        <authorList>
            <person name="Amadeo P."/>
            <person name="Zhao Q."/>
            <person name="Wortman J."/>
            <person name="Fraser-Liggett C."/>
            <person name="Carlton J."/>
        </authorList>
    </citation>
    <scope>NUCLEOTIDE SEQUENCE</scope>
    <source>
        <strain evidence="2">G3</strain>
    </source>
</reference>
<feature type="region of interest" description="Disordered" evidence="1">
    <location>
        <begin position="29"/>
        <end position="136"/>
    </location>
</feature>
<dbReference type="RefSeq" id="XP_001328909.1">
    <property type="nucleotide sequence ID" value="XM_001328874.1"/>
</dbReference>
<feature type="compositionally biased region" description="Basic residues" evidence="1">
    <location>
        <begin position="209"/>
        <end position="223"/>
    </location>
</feature>
<dbReference type="OrthoDB" id="10486557at2759"/>
<dbReference type="AlphaFoldDB" id="A2DSA7"/>
<proteinExistence type="predicted"/>
<dbReference type="Proteomes" id="UP000001542">
    <property type="component" value="Unassembled WGS sequence"/>
</dbReference>
<gene>
    <name evidence="2" type="ORF">TVAG_066910</name>
</gene>
<protein>
    <recommendedName>
        <fullName evidence="4">Centriolar and ciliogenesis-associated protein HYLS1 C-terminal domain-containing protein</fullName>
    </recommendedName>
</protein>
<dbReference type="InParanoid" id="A2DSA7"/>
<sequence>MSKLDENEVRKLLEEKGYKNIPPETLKEFMLSLNEEDEAESGELDVEEEEIHEYRPLKKPPLKKSALPARREPIKKSNKSPPKPSIKAAAFEDDDDEPAPIRNASSNASPKRESHKRASPVRSSKPKQIDDDETEKWTKRIQELRNKADQLDQSLQECRDIIMADPPEDDGAEVDVPMYFGTSERKLDPYPAVKKELVGGFIRPPPIKPSKRKGPPVPKKGRRLLYEERFPDYVPPPERRRDNLRWSIRQKLAYSDPAYH</sequence>
<evidence type="ECO:0000313" key="2">
    <source>
        <dbReference type="EMBL" id="EAY16686.1"/>
    </source>
</evidence>
<dbReference type="EMBL" id="DS113239">
    <property type="protein sequence ID" value="EAY16686.1"/>
    <property type="molecule type" value="Genomic_DNA"/>
</dbReference>
<feature type="compositionally biased region" description="Acidic residues" evidence="1">
    <location>
        <begin position="34"/>
        <end position="51"/>
    </location>
</feature>
<accession>A2DSA7</accession>
<keyword evidence="3" id="KW-1185">Reference proteome</keyword>
<name>A2DSA7_TRIV3</name>
<reference evidence="2" key="2">
    <citation type="journal article" date="2007" name="Science">
        <title>Draft genome sequence of the sexually transmitted pathogen Trichomonas vaginalis.</title>
        <authorList>
            <person name="Carlton J.M."/>
            <person name="Hirt R.P."/>
            <person name="Silva J.C."/>
            <person name="Delcher A.L."/>
            <person name="Schatz M."/>
            <person name="Zhao Q."/>
            <person name="Wortman J.R."/>
            <person name="Bidwell S.L."/>
            <person name="Alsmark U.C.M."/>
            <person name="Besteiro S."/>
            <person name="Sicheritz-Ponten T."/>
            <person name="Noel C.J."/>
            <person name="Dacks J.B."/>
            <person name="Foster P.G."/>
            <person name="Simillion C."/>
            <person name="Van de Peer Y."/>
            <person name="Miranda-Saavedra D."/>
            <person name="Barton G.J."/>
            <person name="Westrop G.D."/>
            <person name="Mueller S."/>
            <person name="Dessi D."/>
            <person name="Fiori P.L."/>
            <person name="Ren Q."/>
            <person name="Paulsen I."/>
            <person name="Zhang H."/>
            <person name="Bastida-Corcuera F.D."/>
            <person name="Simoes-Barbosa A."/>
            <person name="Brown M.T."/>
            <person name="Hayes R.D."/>
            <person name="Mukherjee M."/>
            <person name="Okumura C.Y."/>
            <person name="Schneider R."/>
            <person name="Smith A.J."/>
            <person name="Vanacova S."/>
            <person name="Villalvazo M."/>
            <person name="Haas B.J."/>
            <person name="Pertea M."/>
            <person name="Feldblyum T.V."/>
            <person name="Utterback T.R."/>
            <person name="Shu C.L."/>
            <person name="Osoegawa K."/>
            <person name="de Jong P.J."/>
            <person name="Hrdy I."/>
            <person name="Horvathova L."/>
            <person name="Zubacova Z."/>
            <person name="Dolezal P."/>
            <person name="Malik S.B."/>
            <person name="Logsdon J.M. Jr."/>
            <person name="Henze K."/>
            <person name="Gupta A."/>
            <person name="Wang C.C."/>
            <person name="Dunne R.L."/>
            <person name="Upcroft J.A."/>
            <person name="Upcroft P."/>
            <person name="White O."/>
            <person name="Salzberg S.L."/>
            <person name="Tang P."/>
            <person name="Chiu C.-H."/>
            <person name="Lee Y.-S."/>
            <person name="Embley T.M."/>
            <person name="Coombs G.H."/>
            <person name="Mottram J.C."/>
            <person name="Tachezy J."/>
            <person name="Fraser-Liggett C.M."/>
            <person name="Johnson P.J."/>
        </authorList>
    </citation>
    <scope>NUCLEOTIDE SEQUENCE [LARGE SCALE GENOMIC DNA]</scope>
    <source>
        <strain evidence="2">G3</strain>
    </source>
</reference>
<organism evidence="2 3">
    <name type="scientific">Trichomonas vaginalis (strain ATCC PRA-98 / G3)</name>
    <dbReference type="NCBI Taxonomy" id="412133"/>
    <lineage>
        <taxon>Eukaryota</taxon>
        <taxon>Metamonada</taxon>
        <taxon>Parabasalia</taxon>
        <taxon>Trichomonadida</taxon>
        <taxon>Trichomonadidae</taxon>
        <taxon>Trichomonas</taxon>
    </lineage>
</organism>
<evidence type="ECO:0008006" key="4">
    <source>
        <dbReference type="Google" id="ProtNLM"/>
    </source>
</evidence>
<dbReference type="VEuPathDB" id="TrichDB:TVAG_066910"/>
<feature type="region of interest" description="Disordered" evidence="1">
    <location>
        <begin position="200"/>
        <end position="242"/>
    </location>
</feature>
<dbReference type="VEuPathDB" id="TrichDB:TVAGG3_0078970"/>
<evidence type="ECO:0000256" key="1">
    <source>
        <dbReference type="SAM" id="MobiDB-lite"/>
    </source>
</evidence>
<feature type="compositionally biased region" description="Basic and acidic residues" evidence="1">
    <location>
        <begin position="224"/>
        <end position="242"/>
    </location>
</feature>
<evidence type="ECO:0000313" key="3">
    <source>
        <dbReference type="Proteomes" id="UP000001542"/>
    </source>
</evidence>
<dbReference type="SMR" id="A2DSA7"/>